<dbReference type="InterPro" id="IPR021151">
    <property type="entry name" value="GINS_A"/>
</dbReference>
<comment type="function">
    <text evidence="6">Required for correct functioning of the GINS complex, a complex that plays an essential role in the initiation of DNA replication, and progression of DNA replication forks. GINS complex seems to bind preferentially to single-stranded DNA.</text>
</comment>
<dbReference type="FunFam" id="1.20.58.1030:FF:000003">
    <property type="entry name" value="DNA replication complex GINS protein PSF1"/>
    <property type="match status" value="1"/>
</dbReference>
<dbReference type="InterPro" id="IPR056783">
    <property type="entry name" value="PSF1_C"/>
</dbReference>
<organism evidence="9 10">
    <name type="scientific">Lipomyces tetrasporus</name>
    <dbReference type="NCBI Taxonomy" id="54092"/>
    <lineage>
        <taxon>Eukaryota</taxon>
        <taxon>Fungi</taxon>
        <taxon>Dikarya</taxon>
        <taxon>Ascomycota</taxon>
        <taxon>Saccharomycotina</taxon>
        <taxon>Lipomycetes</taxon>
        <taxon>Lipomycetales</taxon>
        <taxon>Lipomycetaceae</taxon>
        <taxon>Lipomyces</taxon>
    </lineage>
</organism>
<dbReference type="SUPFAM" id="SSF158573">
    <property type="entry name" value="GINS helical bundle-like"/>
    <property type="match status" value="1"/>
</dbReference>
<dbReference type="EMBL" id="JARPMG010000005">
    <property type="protein sequence ID" value="KAJ8100786.1"/>
    <property type="molecule type" value="Genomic_DNA"/>
</dbReference>
<proteinExistence type="inferred from homology"/>
<name>A0AAD7QT04_9ASCO</name>
<feature type="domain" description="DNA replication complex GINS protein PSF1 C-terminal" evidence="8">
    <location>
        <begin position="163"/>
        <end position="210"/>
    </location>
</feature>
<dbReference type="CDD" id="cd21696">
    <property type="entry name" value="GINS_B_Psf1"/>
    <property type="match status" value="1"/>
</dbReference>
<dbReference type="GO" id="GO:1902983">
    <property type="term" value="P:DNA strand elongation involved in mitotic DNA replication"/>
    <property type="evidence" value="ECO:0007669"/>
    <property type="project" value="TreeGrafter"/>
</dbReference>
<evidence type="ECO:0000259" key="7">
    <source>
        <dbReference type="Pfam" id="PF05916"/>
    </source>
</evidence>
<comment type="subcellular location">
    <subcellularLocation>
        <location evidence="1 6">Nucleus</location>
    </subcellularLocation>
</comment>
<dbReference type="Pfam" id="PF24997">
    <property type="entry name" value="PSF1_C"/>
    <property type="match status" value="1"/>
</dbReference>
<evidence type="ECO:0000259" key="8">
    <source>
        <dbReference type="Pfam" id="PF24997"/>
    </source>
</evidence>
<dbReference type="Proteomes" id="UP001217417">
    <property type="component" value="Unassembled WGS sequence"/>
</dbReference>
<dbReference type="Pfam" id="PF05916">
    <property type="entry name" value="Sld5"/>
    <property type="match status" value="1"/>
</dbReference>
<dbReference type="InterPro" id="IPR036224">
    <property type="entry name" value="GINS_bundle-like_dom_sf"/>
</dbReference>
<dbReference type="Gene3D" id="1.20.58.1030">
    <property type="match status" value="1"/>
</dbReference>
<gene>
    <name evidence="9" type="ORF">POJ06DRAFT_111595</name>
</gene>
<keyword evidence="4 6" id="KW-0235">DNA replication</keyword>
<dbReference type="GeneID" id="80879246"/>
<protein>
    <recommendedName>
        <fullName evidence="3 6">DNA replication complex GINS protein PSF1</fullName>
    </recommendedName>
</protein>
<comment type="subunit">
    <text evidence="6">Component of the GINS complex.</text>
</comment>
<comment type="similarity">
    <text evidence="2 6">Belongs to the GINS1/PSF1 family.</text>
</comment>
<evidence type="ECO:0000256" key="6">
    <source>
        <dbReference type="RuleBase" id="RU368085"/>
    </source>
</evidence>
<reference evidence="9" key="1">
    <citation type="submission" date="2023-03" db="EMBL/GenBank/DDBJ databases">
        <title>Near-Complete genome sequence of Lipomyces tetrasporous NRRL Y-64009, an oleaginous yeast capable of growing on lignocellulosic hydrolysates.</title>
        <authorList>
            <consortium name="Lawrence Berkeley National Laboratory"/>
            <person name="Jagtap S.S."/>
            <person name="Liu J.-J."/>
            <person name="Walukiewicz H.E."/>
            <person name="Pangilinan J."/>
            <person name="Lipzen A."/>
            <person name="Ahrendt S."/>
            <person name="Koriabine M."/>
            <person name="Cobaugh K."/>
            <person name="Salamov A."/>
            <person name="Yoshinaga Y."/>
            <person name="Ng V."/>
            <person name="Daum C."/>
            <person name="Grigoriev I.V."/>
            <person name="Slininger P.J."/>
            <person name="Dien B.S."/>
            <person name="Jin Y.-S."/>
            <person name="Rao C.V."/>
        </authorList>
    </citation>
    <scope>NUCLEOTIDE SEQUENCE</scope>
    <source>
        <strain evidence="9">NRRL Y-64009</strain>
    </source>
</reference>
<evidence type="ECO:0000256" key="1">
    <source>
        <dbReference type="ARBA" id="ARBA00004123"/>
    </source>
</evidence>
<comment type="caution">
    <text evidence="9">The sequence shown here is derived from an EMBL/GenBank/DDBJ whole genome shotgun (WGS) entry which is preliminary data.</text>
</comment>
<evidence type="ECO:0000313" key="9">
    <source>
        <dbReference type="EMBL" id="KAJ8100786.1"/>
    </source>
</evidence>
<keyword evidence="5 6" id="KW-0539">Nucleus</keyword>
<evidence type="ECO:0000256" key="2">
    <source>
        <dbReference type="ARBA" id="ARBA00006677"/>
    </source>
</evidence>
<sequence length="212" mass="24296">MYGDLAAKLIQDSKRTQSLDVLPSYQTDLVNSIIREIRDLQRDVKILLDQQGPNFRASQDRRLSCAIFVLQICMRRNKRCLLAYHALRAQRLEALVWSGLETTSIGIEDDTEDEVALSERPSVASGWHPDEEEYFRGYGDALAELKGEWTDVDLTGSMEPPRDLFIDVRVLKDAGEIQTEYGLIALTKNSQFYVRQGDVERLIQQGYIQKLR</sequence>
<evidence type="ECO:0000256" key="5">
    <source>
        <dbReference type="ARBA" id="ARBA00023242"/>
    </source>
</evidence>
<evidence type="ECO:0000313" key="10">
    <source>
        <dbReference type="Proteomes" id="UP001217417"/>
    </source>
</evidence>
<evidence type="ECO:0000256" key="4">
    <source>
        <dbReference type="ARBA" id="ARBA00022705"/>
    </source>
</evidence>
<dbReference type="CDD" id="cd11710">
    <property type="entry name" value="GINS_A_psf1"/>
    <property type="match status" value="1"/>
</dbReference>
<dbReference type="PANTHER" id="PTHR12914">
    <property type="entry name" value="PARTNER OF SLD5"/>
    <property type="match status" value="1"/>
</dbReference>
<evidence type="ECO:0000256" key="3">
    <source>
        <dbReference type="ARBA" id="ARBA00015143"/>
    </source>
</evidence>
<dbReference type="InterPro" id="IPR005339">
    <property type="entry name" value="GINS_Psf1"/>
</dbReference>
<dbReference type="RefSeq" id="XP_056044236.1">
    <property type="nucleotide sequence ID" value="XM_056184080.1"/>
</dbReference>
<dbReference type="PANTHER" id="PTHR12914:SF2">
    <property type="entry name" value="DNA REPLICATION COMPLEX GINS PROTEIN PSF1"/>
    <property type="match status" value="1"/>
</dbReference>
<dbReference type="AlphaFoldDB" id="A0AAD7QT04"/>
<dbReference type="GO" id="GO:0000811">
    <property type="term" value="C:GINS complex"/>
    <property type="evidence" value="ECO:0007669"/>
    <property type="project" value="UniProtKB-UniRule"/>
</dbReference>
<feature type="domain" description="GINS subunit" evidence="7">
    <location>
        <begin position="62"/>
        <end position="149"/>
    </location>
</feature>
<accession>A0AAD7QT04</accession>
<keyword evidence="10" id="KW-1185">Reference proteome</keyword>